<evidence type="ECO:0000313" key="2">
    <source>
        <dbReference type="Proteomes" id="UP000001946"/>
    </source>
</evidence>
<organism evidence="1 2">
    <name type="scientific">Desulfitobacterium hafniense (strain Y51)</name>
    <dbReference type="NCBI Taxonomy" id="138119"/>
    <lineage>
        <taxon>Bacteria</taxon>
        <taxon>Bacillati</taxon>
        <taxon>Bacillota</taxon>
        <taxon>Clostridia</taxon>
        <taxon>Eubacteriales</taxon>
        <taxon>Desulfitobacteriaceae</taxon>
        <taxon>Desulfitobacterium</taxon>
    </lineage>
</organism>
<name>Q24YP4_DESHY</name>
<evidence type="ECO:0008006" key="3">
    <source>
        <dbReference type="Google" id="ProtNLM"/>
    </source>
</evidence>
<dbReference type="KEGG" id="dsy:DSY1059"/>
<protein>
    <recommendedName>
        <fullName evidence="3">Prokaryotic membrane lipoprotein lipid attachment site profile</fullName>
    </recommendedName>
</protein>
<dbReference type="EMBL" id="AP008230">
    <property type="protein sequence ID" value="BAE82848.1"/>
    <property type="molecule type" value="Genomic_DNA"/>
</dbReference>
<evidence type="ECO:0000313" key="1">
    <source>
        <dbReference type="EMBL" id="BAE82848.1"/>
    </source>
</evidence>
<reference evidence="1 2" key="1">
    <citation type="journal article" date="2006" name="J. Bacteriol.">
        <title>Complete genome sequence of the dehalorespiring bacterium Desulfitobacterium hafniense Y51 and comparison with Dehalococcoides ethenogenes 195.</title>
        <authorList>
            <person name="Nonaka H."/>
            <person name="Keresztes G."/>
            <person name="Shinoda Y."/>
            <person name="Ikenaga Y."/>
            <person name="Abe M."/>
            <person name="Naito K."/>
            <person name="Inatomi K."/>
            <person name="Furukawa K."/>
            <person name="Inui M."/>
            <person name="Yukawa H."/>
        </authorList>
    </citation>
    <scope>NUCLEOTIDE SEQUENCE [LARGE SCALE GENOMIC DNA]</scope>
    <source>
        <strain evidence="1 2">Y51</strain>
    </source>
</reference>
<accession>Q24YP4</accession>
<proteinExistence type="predicted"/>
<sequence length="128" mass="14560">MLKGLFLPLRRIFIHCGEVTYKKVVRLSEQVRISMRGLRMKCVSIAIIAMASLLGGCGQHVIIDWVDFVQLNDIHALHDDSNELFELKVYSDNPIYRSTDKIRISATLKYGDINPISISDKITIKVVE</sequence>
<dbReference type="AlphaFoldDB" id="Q24YP4"/>
<dbReference type="HOGENOM" id="CLU_160556_0_0_9"/>
<keyword evidence="2" id="KW-1185">Reference proteome</keyword>
<gene>
    <name evidence="1" type="ordered locus">DSY1059</name>
</gene>
<dbReference type="Proteomes" id="UP000001946">
    <property type="component" value="Chromosome"/>
</dbReference>